<dbReference type="EMBL" id="FOMX01000012">
    <property type="protein sequence ID" value="SFE33541.1"/>
    <property type="molecule type" value="Genomic_DNA"/>
</dbReference>
<dbReference type="STRING" id="54.SAMN02745121_03887"/>
<proteinExistence type="predicted"/>
<sequence length="533" mass="54683">MKFATPLPQLAAACLVLGACGDDGRATATEVTTAPATATTTMTTGATPGTTGEPGTGSDSGSDTAVPTGTTASDPTTTTGTTGTTEPAQTSSTTAPGCGPCDQPNQQCVDAPPPQCIDNDDCPVGQICDANQQCVDGECLTACQGQGPDACPEGQVCDIISGECHAAGDPCTLAGTETACADLSCGPGSTCDGVGACVPVAPCADVACTDDGHCWGTLCGCERLVECQEPTAEQLNGPFSTEIGGIDFADDCNAWMVTLRSGPDYVRRLKPDGELTQWTGVANLNMGEVKVLRRLTIPQLTDVPPVAAGPSRPTPVEGLGEVAITYTCCQACGCQADPPQGVARLDEANMMSPLPIVIVAQVTQGDGPFGSSAADAGPHGLAWGEDRVLYVGNSTMNGEYNSADLDAATQDVVFTFDARVTASAPVSPVHLLVALDGGIVYRFNAQTQQAEFVVDLMSDVTSLAHDAFTGHVYAGLANLEVVRIAPFTGEVEPFQTMPGVGRVAVSPSGKLWYTPVKYLADLPLQSWDLPMAF</sequence>
<evidence type="ECO:0000313" key="3">
    <source>
        <dbReference type="Proteomes" id="UP000199400"/>
    </source>
</evidence>
<reference evidence="3" key="1">
    <citation type="submission" date="2016-10" db="EMBL/GenBank/DDBJ databases">
        <authorList>
            <person name="Varghese N."/>
            <person name="Submissions S."/>
        </authorList>
    </citation>
    <scope>NUCLEOTIDE SEQUENCE [LARGE SCALE GENOMIC DNA]</scope>
    <source>
        <strain evidence="3">ATCC 25963</strain>
    </source>
</reference>
<accession>A0A1I1ZPD7</accession>
<organism evidence="2 3">
    <name type="scientific">Nannocystis exedens</name>
    <dbReference type="NCBI Taxonomy" id="54"/>
    <lineage>
        <taxon>Bacteria</taxon>
        <taxon>Pseudomonadati</taxon>
        <taxon>Myxococcota</taxon>
        <taxon>Polyangia</taxon>
        <taxon>Nannocystales</taxon>
        <taxon>Nannocystaceae</taxon>
        <taxon>Nannocystis</taxon>
    </lineage>
</organism>
<feature type="compositionally biased region" description="Low complexity" evidence="1">
    <location>
        <begin position="31"/>
        <end position="95"/>
    </location>
</feature>
<evidence type="ECO:0000256" key="1">
    <source>
        <dbReference type="SAM" id="MobiDB-lite"/>
    </source>
</evidence>
<dbReference type="Proteomes" id="UP000199400">
    <property type="component" value="Unassembled WGS sequence"/>
</dbReference>
<feature type="region of interest" description="Disordered" evidence="1">
    <location>
        <begin position="31"/>
        <end position="96"/>
    </location>
</feature>
<evidence type="ECO:0000313" key="2">
    <source>
        <dbReference type="EMBL" id="SFE33541.1"/>
    </source>
</evidence>
<keyword evidence="3" id="KW-1185">Reference proteome</keyword>
<gene>
    <name evidence="2" type="ORF">SAMN02745121_03887</name>
</gene>
<name>A0A1I1ZPD7_9BACT</name>
<dbReference type="AlphaFoldDB" id="A0A1I1ZPD7"/>
<dbReference type="RefSeq" id="WP_177325932.1">
    <property type="nucleotide sequence ID" value="NZ_FOMX01000012.1"/>
</dbReference>
<protein>
    <submittedName>
        <fullName evidence="2">Uncharacterized protein</fullName>
    </submittedName>
</protein>
<dbReference type="SUPFAM" id="SSF63829">
    <property type="entry name" value="Calcium-dependent phosphotriesterase"/>
    <property type="match status" value="1"/>
</dbReference>
<dbReference type="PROSITE" id="PS51257">
    <property type="entry name" value="PROKAR_LIPOPROTEIN"/>
    <property type="match status" value="1"/>
</dbReference>